<evidence type="ECO:0000313" key="1">
    <source>
        <dbReference type="EMBL" id="KUI56391.1"/>
    </source>
</evidence>
<dbReference type="InterPro" id="IPR036047">
    <property type="entry name" value="F-box-like_dom_sf"/>
</dbReference>
<evidence type="ECO:0008006" key="3">
    <source>
        <dbReference type="Google" id="ProtNLM"/>
    </source>
</evidence>
<protein>
    <recommendedName>
        <fullName evidence="3">F-box domain-containing protein</fullName>
    </recommendedName>
</protein>
<dbReference type="CDD" id="cd09917">
    <property type="entry name" value="F-box_SF"/>
    <property type="match status" value="1"/>
</dbReference>
<accession>A0A194UXS5</accession>
<sequence length="330" mass="37878">MAFNIVEELSKTPDIFEVVFLHLPQRDLLHAQRVSRYWSDLIGQSPALQQKLFLKPISTAEASRRAPEFNPLVKELFPFLFRPQPFPGPNENKHTIERATEHWAKDQRRRDAILRPEASWRRMLPVQPAARIDGVLNHEWCCVGTVGLEWCEIDSSKYVQIPGGKSAPRATDINASKAVLDLGACATMGLLYDIVFHRLDDFANTEIYVQWHMCPESHRPWRPSWVESDDEESCAAWADFDTNFSDPECRPTRPEDMKPRNEITVHSSFYGSWHKDEPEPTGLKILDVPEGLVWEGDEAQHYENGTLGNEYNVWGRLPPGMKSDEELEGQ</sequence>
<evidence type="ECO:0000313" key="2">
    <source>
        <dbReference type="Proteomes" id="UP000078576"/>
    </source>
</evidence>
<organism evidence="1 2">
    <name type="scientific">Cytospora mali</name>
    <name type="common">Apple Valsa canker fungus</name>
    <name type="synonym">Valsa mali</name>
    <dbReference type="NCBI Taxonomy" id="578113"/>
    <lineage>
        <taxon>Eukaryota</taxon>
        <taxon>Fungi</taxon>
        <taxon>Dikarya</taxon>
        <taxon>Ascomycota</taxon>
        <taxon>Pezizomycotina</taxon>
        <taxon>Sordariomycetes</taxon>
        <taxon>Sordariomycetidae</taxon>
        <taxon>Diaporthales</taxon>
        <taxon>Cytosporaceae</taxon>
        <taxon>Cytospora</taxon>
    </lineage>
</organism>
<dbReference type="STRING" id="694573.A0A194UXS5"/>
<reference evidence="2" key="1">
    <citation type="submission" date="2014-12" db="EMBL/GenBank/DDBJ databases">
        <title>Genome Sequence of Valsa Canker Pathogens Uncovers a Specific Adaption of Colonization on Woody Bark.</title>
        <authorList>
            <person name="Yin Z."/>
            <person name="Liu H."/>
            <person name="Gao X."/>
            <person name="Li Z."/>
            <person name="Song N."/>
            <person name="Ke X."/>
            <person name="Dai Q."/>
            <person name="Wu Y."/>
            <person name="Sun Y."/>
            <person name="Xu J.-R."/>
            <person name="Kang Z.K."/>
            <person name="Wang L."/>
            <person name="Huang L."/>
        </authorList>
    </citation>
    <scope>NUCLEOTIDE SEQUENCE [LARGE SCALE GENOMIC DNA]</scope>
    <source>
        <strain evidence="2">SXYL134</strain>
    </source>
</reference>
<dbReference type="OrthoDB" id="3800738at2759"/>
<dbReference type="SUPFAM" id="SSF81383">
    <property type="entry name" value="F-box domain"/>
    <property type="match status" value="1"/>
</dbReference>
<dbReference type="AlphaFoldDB" id="A0A194UXS5"/>
<gene>
    <name evidence="1" type="ORF">VP1G_03687</name>
</gene>
<name>A0A194UXS5_CYTMA</name>
<proteinExistence type="predicted"/>
<dbReference type="EMBL" id="KN714688">
    <property type="protein sequence ID" value="KUI56391.1"/>
    <property type="molecule type" value="Genomic_DNA"/>
</dbReference>
<keyword evidence="2" id="KW-1185">Reference proteome</keyword>
<dbReference type="Proteomes" id="UP000078576">
    <property type="component" value="Unassembled WGS sequence"/>
</dbReference>